<keyword evidence="4" id="KW-1185">Reference proteome</keyword>
<dbReference type="InterPro" id="IPR025645">
    <property type="entry name" value="DUF4349"/>
</dbReference>
<evidence type="ECO:0000313" key="3">
    <source>
        <dbReference type="EMBL" id="PSL44808.1"/>
    </source>
</evidence>
<accession>A0A2P8HF04</accession>
<protein>
    <submittedName>
        <fullName evidence="3">Uncharacterized protein DUF4349</fullName>
    </submittedName>
</protein>
<dbReference type="AlphaFoldDB" id="A0A2P8HF04"/>
<reference evidence="3 4" key="1">
    <citation type="submission" date="2018-03" db="EMBL/GenBank/DDBJ databases">
        <title>Genomic Encyclopedia of Archaeal and Bacterial Type Strains, Phase II (KMG-II): from individual species to whole genera.</title>
        <authorList>
            <person name="Goeker M."/>
        </authorList>
    </citation>
    <scope>NUCLEOTIDE SEQUENCE [LARGE SCALE GENOMIC DNA]</scope>
    <source>
        <strain evidence="3 4">DSM 24859</strain>
    </source>
</reference>
<proteinExistence type="predicted"/>
<organism evidence="3 4">
    <name type="scientific">Chitinophaga niastensis</name>
    <dbReference type="NCBI Taxonomy" id="536980"/>
    <lineage>
        <taxon>Bacteria</taxon>
        <taxon>Pseudomonadati</taxon>
        <taxon>Bacteroidota</taxon>
        <taxon>Chitinophagia</taxon>
        <taxon>Chitinophagales</taxon>
        <taxon>Chitinophagaceae</taxon>
        <taxon>Chitinophaga</taxon>
    </lineage>
</organism>
<dbReference type="EMBL" id="PYAW01000005">
    <property type="protein sequence ID" value="PSL44808.1"/>
    <property type="molecule type" value="Genomic_DNA"/>
</dbReference>
<comment type="caution">
    <text evidence="3">The sequence shown here is derived from an EMBL/GenBank/DDBJ whole genome shotgun (WGS) entry which is preliminary data.</text>
</comment>
<feature type="transmembrane region" description="Helical" evidence="1">
    <location>
        <begin position="231"/>
        <end position="252"/>
    </location>
</feature>
<dbReference type="Pfam" id="PF14257">
    <property type="entry name" value="DUF4349"/>
    <property type="match status" value="1"/>
</dbReference>
<keyword evidence="1" id="KW-0812">Transmembrane</keyword>
<feature type="domain" description="DUF4349" evidence="2">
    <location>
        <begin position="25"/>
        <end position="130"/>
    </location>
</feature>
<dbReference type="Proteomes" id="UP000240971">
    <property type="component" value="Unassembled WGS sequence"/>
</dbReference>
<keyword evidence="1" id="KW-1133">Transmembrane helix</keyword>
<evidence type="ECO:0000313" key="4">
    <source>
        <dbReference type="Proteomes" id="UP000240971"/>
    </source>
</evidence>
<evidence type="ECO:0000256" key="1">
    <source>
        <dbReference type="SAM" id="Phobius"/>
    </source>
</evidence>
<gene>
    <name evidence="3" type="ORF">CLV51_105180</name>
</gene>
<name>A0A2P8HF04_CHINA</name>
<sequence>MEDYVKTADSTTFSNDISSLTSASRKRIKSADVRCRVTNVFAATSRLEQIVNEMGGVVAESSLKNEFVQQHELLYTSDSVKRVQLYTPTANLTLKVPVMYLDTVVRSLTAMAGFIDYRIIRDQDLTLKYLSNALKNENEKKAAEKIVPEKKGKPLDVAVYQHQQEDQVVDRKMVNLEILDDVAYSTFTVQLFQPEVVDVQVVVNPAQATRAGFGTEIIMAMRSGAELLRNILLFFIQIWPFVLALALGWLGYKKLLARKG</sequence>
<evidence type="ECO:0000259" key="2">
    <source>
        <dbReference type="Pfam" id="PF14257"/>
    </source>
</evidence>
<keyword evidence="1" id="KW-0472">Membrane</keyword>